<dbReference type="NCBIfam" id="TIGR00688">
    <property type="entry name" value="rarD"/>
    <property type="match status" value="1"/>
</dbReference>
<proteinExistence type="inferred from homology"/>
<name>T0IVJ9_9SPHN</name>
<protein>
    <recommendedName>
        <fullName evidence="9">EamA domain-containing protein</fullName>
    </recommendedName>
</protein>
<keyword evidence="6 8" id="KW-1133">Transmembrane helix</keyword>
<dbReference type="InterPro" id="IPR000620">
    <property type="entry name" value="EamA_dom"/>
</dbReference>
<keyword evidence="5 8" id="KW-0812">Transmembrane</keyword>
<feature type="transmembrane region" description="Helical" evidence="8">
    <location>
        <begin position="148"/>
        <end position="165"/>
    </location>
</feature>
<evidence type="ECO:0000256" key="7">
    <source>
        <dbReference type="ARBA" id="ARBA00023136"/>
    </source>
</evidence>
<evidence type="ECO:0000256" key="6">
    <source>
        <dbReference type="ARBA" id="ARBA00022989"/>
    </source>
</evidence>
<evidence type="ECO:0000313" key="11">
    <source>
        <dbReference type="Proteomes" id="UP000015527"/>
    </source>
</evidence>
<feature type="transmembrane region" description="Helical" evidence="8">
    <location>
        <begin position="288"/>
        <end position="308"/>
    </location>
</feature>
<comment type="subcellular location">
    <subcellularLocation>
        <location evidence="1">Cell membrane</location>
        <topology evidence="1">Multi-pass membrane protein</topology>
    </subcellularLocation>
</comment>
<dbReference type="EMBL" id="ATHL01000075">
    <property type="protein sequence ID" value="EQB15835.1"/>
    <property type="molecule type" value="Genomic_DNA"/>
</dbReference>
<reference evidence="10 11" key="1">
    <citation type="journal article" date="2013" name="Genome Announc.">
        <title>Genome Sequence of Novosphingobium lindaniclasticum LE124T, Isolated from a Hexachlorocyclohexane Dumpsite.</title>
        <authorList>
            <person name="Saxena A."/>
            <person name="Nayyar N."/>
            <person name="Sangwan N."/>
            <person name="Kumari R."/>
            <person name="Khurana J.P."/>
            <person name="Lal R."/>
        </authorList>
    </citation>
    <scope>NUCLEOTIDE SEQUENCE [LARGE SCALE GENOMIC DNA]</scope>
    <source>
        <strain evidence="10 11">LE124</strain>
    </source>
</reference>
<feature type="transmembrane region" description="Helical" evidence="8">
    <location>
        <begin position="34"/>
        <end position="53"/>
    </location>
</feature>
<comment type="caution">
    <text evidence="10">The sequence shown here is derived from an EMBL/GenBank/DDBJ whole genome shotgun (WGS) entry which is preliminary data.</text>
</comment>
<evidence type="ECO:0000313" key="10">
    <source>
        <dbReference type="EMBL" id="EQB15835.1"/>
    </source>
</evidence>
<dbReference type="Pfam" id="PF00892">
    <property type="entry name" value="EamA"/>
    <property type="match status" value="1"/>
</dbReference>
<evidence type="ECO:0000259" key="9">
    <source>
        <dbReference type="Pfam" id="PF00892"/>
    </source>
</evidence>
<dbReference type="InterPro" id="IPR037185">
    <property type="entry name" value="EmrE-like"/>
</dbReference>
<accession>T0IVJ9</accession>
<evidence type="ECO:0000256" key="5">
    <source>
        <dbReference type="ARBA" id="ARBA00022692"/>
    </source>
</evidence>
<dbReference type="AlphaFoldDB" id="T0IVJ9"/>
<evidence type="ECO:0000256" key="2">
    <source>
        <dbReference type="ARBA" id="ARBA00007362"/>
    </source>
</evidence>
<dbReference type="PANTHER" id="PTHR22911">
    <property type="entry name" value="ACYL-MALONYL CONDENSING ENZYME-RELATED"/>
    <property type="match status" value="1"/>
</dbReference>
<feature type="transmembrane region" description="Helical" evidence="8">
    <location>
        <begin position="59"/>
        <end position="80"/>
    </location>
</feature>
<organism evidence="10 11">
    <name type="scientific">Novosphingobium lindaniclasticum LE124</name>
    <dbReference type="NCBI Taxonomy" id="1096930"/>
    <lineage>
        <taxon>Bacteria</taxon>
        <taxon>Pseudomonadati</taxon>
        <taxon>Pseudomonadota</taxon>
        <taxon>Alphaproteobacteria</taxon>
        <taxon>Sphingomonadales</taxon>
        <taxon>Sphingomonadaceae</taxon>
        <taxon>Novosphingobium</taxon>
    </lineage>
</organism>
<keyword evidence="4" id="KW-1003">Cell membrane</keyword>
<comment type="similarity">
    <text evidence="2">Belongs to the EamA transporter family.</text>
</comment>
<dbReference type="SUPFAM" id="SSF103481">
    <property type="entry name" value="Multidrug resistance efflux transporter EmrE"/>
    <property type="match status" value="2"/>
</dbReference>
<dbReference type="eggNOG" id="COG2962">
    <property type="taxonomic scope" value="Bacteria"/>
</dbReference>
<dbReference type="PATRIC" id="fig|1096930.3.peg.2085"/>
<keyword evidence="7 8" id="KW-0472">Membrane</keyword>
<evidence type="ECO:0000256" key="4">
    <source>
        <dbReference type="ARBA" id="ARBA00022475"/>
    </source>
</evidence>
<evidence type="ECO:0000256" key="3">
    <source>
        <dbReference type="ARBA" id="ARBA00022448"/>
    </source>
</evidence>
<dbReference type="GO" id="GO:0005886">
    <property type="term" value="C:plasma membrane"/>
    <property type="evidence" value="ECO:0007669"/>
    <property type="project" value="UniProtKB-SubCell"/>
</dbReference>
<feature type="transmembrane region" description="Helical" evidence="8">
    <location>
        <begin position="119"/>
        <end position="141"/>
    </location>
</feature>
<feature type="transmembrane region" description="Helical" evidence="8">
    <location>
        <begin position="199"/>
        <end position="218"/>
    </location>
</feature>
<keyword evidence="11" id="KW-1185">Reference proteome</keyword>
<feature type="domain" description="EamA" evidence="9">
    <location>
        <begin position="29"/>
        <end position="164"/>
    </location>
</feature>
<dbReference type="InterPro" id="IPR004626">
    <property type="entry name" value="RarD"/>
</dbReference>
<feature type="transmembrane region" description="Helical" evidence="8">
    <location>
        <begin position="261"/>
        <end position="282"/>
    </location>
</feature>
<feature type="transmembrane region" description="Helical" evidence="8">
    <location>
        <begin position="230"/>
        <end position="254"/>
    </location>
</feature>
<evidence type="ECO:0000256" key="8">
    <source>
        <dbReference type="SAM" id="Phobius"/>
    </source>
</evidence>
<dbReference type="Proteomes" id="UP000015527">
    <property type="component" value="Unassembled WGS sequence"/>
</dbReference>
<feature type="transmembrane region" description="Helical" evidence="8">
    <location>
        <begin position="92"/>
        <end position="113"/>
    </location>
</feature>
<gene>
    <name evidence="10" type="ORF">L284_10520</name>
</gene>
<sequence length="315" mass="34264">MRRRWPALIATVQQQDQPMQHLTPRRTGGLAQAFGAYFIWCLFPLYFAALHAVSPFEVVAWRLLFTLPFCLVMVAVLRQGAQLRAAVGNRRLLGALALSGLLIGTNWLVYVIAVMEGHVLAASLGYYINPLVNVLAGTIFLRERLSRLQWIAVALAAIGVAMLAWGAFDTLWISLGLAFSFAGYGLVRKLAPVESLPGLTVETLVLLVPALGLLGWQATSTAGLAMGESLATSLLLACAGVVTGIPLLLFAGAARKLDFSVLGFIQFVTPTGVFLMGLFVFGEPLRPVQIFCFLFIWTAIAVFCWDLLSRRRKPA</sequence>
<dbReference type="PANTHER" id="PTHR22911:SF137">
    <property type="entry name" value="SOLUTE CARRIER FAMILY 35 MEMBER G2-RELATED"/>
    <property type="match status" value="1"/>
</dbReference>
<feature type="transmembrane region" description="Helical" evidence="8">
    <location>
        <begin position="171"/>
        <end position="187"/>
    </location>
</feature>
<evidence type="ECO:0000256" key="1">
    <source>
        <dbReference type="ARBA" id="ARBA00004651"/>
    </source>
</evidence>
<keyword evidence="3" id="KW-0813">Transport</keyword>